<dbReference type="AlphaFoldDB" id="A0A8T9QD26"/>
<sequence length="185" mass="19874">MKKKKSARLPQALGSGLAGALVLTVIHETARHLNPDAPRMDVLGMRGLRKILAKADAPQPDHDTLFTMTMAGDILSNGLYYSMVGRGKKAWRRGALLGLAAGVGGVLLPGPLGLGEAPSNRTRQTQLMTVAWYLLGGWPPRVLRACGAKPENLNINLPEVKCQIEGRQRNQARSKALAFAGALHR</sequence>
<name>A0A8T9QD26_9BACT</name>
<feature type="transmembrane region" description="Helical" evidence="1">
    <location>
        <begin position="95"/>
        <end position="114"/>
    </location>
</feature>
<organism evidence="2 3">
    <name type="scientific">Hymenobacter cellulosilyticus</name>
    <dbReference type="NCBI Taxonomy" id="2932248"/>
    <lineage>
        <taxon>Bacteria</taxon>
        <taxon>Pseudomonadati</taxon>
        <taxon>Bacteroidota</taxon>
        <taxon>Cytophagia</taxon>
        <taxon>Cytophagales</taxon>
        <taxon>Hymenobacteraceae</taxon>
        <taxon>Hymenobacter</taxon>
    </lineage>
</organism>
<accession>A0A8T9QD26</accession>
<keyword evidence="3" id="KW-1185">Reference proteome</keyword>
<evidence type="ECO:0000313" key="2">
    <source>
        <dbReference type="EMBL" id="UOQ73740.1"/>
    </source>
</evidence>
<dbReference type="KEGG" id="hcu:MUN79_07425"/>
<evidence type="ECO:0000313" key="3">
    <source>
        <dbReference type="Proteomes" id="UP000831796"/>
    </source>
</evidence>
<dbReference type="EMBL" id="CP095046">
    <property type="protein sequence ID" value="UOQ73740.1"/>
    <property type="molecule type" value="Genomic_DNA"/>
</dbReference>
<keyword evidence="1" id="KW-0472">Membrane</keyword>
<evidence type="ECO:0000256" key="1">
    <source>
        <dbReference type="SAM" id="Phobius"/>
    </source>
</evidence>
<reference evidence="2" key="1">
    <citation type="submission" date="2022-04" db="EMBL/GenBank/DDBJ databases">
        <title>Hymenobacter sp. isolated from the air.</title>
        <authorList>
            <person name="Won M."/>
            <person name="Lee C.-M."/>
            <person name="Woen H.-Y."/>
            <person name="Kwon S.-W."/>
        </authorList>
    </citation>
    <scope>NUCLEOTIDE SEQUENCE</scope>
    <source>
        <strain evidence="2">5116S-3</strain>
    </source>
</reference>
<dbReference type="RefSeq" id="WP_244677090.1">
    <property type="nucleotide sequence ID" value="NZ_CP095046.1"/>
</dbReference>
<proteinExistence type="predicted"/>
<gene>
    <name evidence="2" type="ORF">MUN79_07425</name>
</gene>
<keyword evidence="1" id="KW-1133">Transmembrane helix</keyword>
<keyword evidence="1" id="KW-0812">Transmembrane</keyword>
<dbReference type="Proteomes" id="UP000831796">
    <property type="component" value="Chromosome"/>
</dbReference>
<protein>
    <submittedName>
        <fullName evidence="2">Uncharacterized protein</fullName>
    </submittedName>
</protein>